<dbReference type="InterPro" id="IPR052367">
    <property type="entry name" value="Thiosulfate_ST/Rhodanese-like"/>
</dbReference>
<sequence>MRPFSPALRAASAAAIALLALSACTSPQSASTPAAAGASAEQAPSSGQSSTNSGQSSETSATPLIIDVRTPEEFAAGHLDGAVNIDATAADFSERIAELDPKGAYTLYCRSGNRAARAAELMTAAGFTEVRNAGGLEEAAKSLGLPIVTDWPSPPAISAKPRIARSPNAPAVAAPSYRQAMTS</sequence>
<feature type="chain" id="PRO_5038057004" evidence="2">
    <location>
        <begin position="31"/>
        <end position="183"/>
    </location>
</feature>
<dbReference type="PROSITE" id="PS51257">
    <property type="entry name" value="PROKAR_LIPOPROTEIN"/>
    <property type="match status" value="1"/>
</dbReference>
<dbReference type="InterPro" id="IPR036873">
    <property type="entry name" value="Rhodanese-like_dom_sf"/>
</dbReference>
<feature type="signal peptide" evidence="2">
    <location>
        <begin position="1"/>
        <end position="30"/>
    </location>
</feature>
<dbReference type="PANTHER" id="PTHR45431">
    <property type="entry name" value="RHODANESE-LIKE DOMAIN-CONTAINING PROTEIN 15, CHLOROPLASTIC"/>
    <property type="match status" value="1"/>
</dbReference>
<dbReference type="SMART" id="SM00450">
    <property type="entry name" value="RHOD"/>
    <property type="match status" value="1"/>
</dbReference>
<feature type="region of interest" description="Disordered" evidence="1">
    <location>
        <begin position="158"/>
        <end position="183"/>
    </location>
</feature>
<dbReference type="PROSITE" id="PS50206">
    <property type="entry name" value="RHODANESE_3"/>
    <property type="match status" value="1"/>
</dbReference>
<dbReference type="PANTHER" id="PTHR45431:SF3">
    <property type="entry name" value="RHODANESE-LIKE DOMAIN-CONTAINING PROTEIN 15, CHLOROPLASTIC"/>
    <property type="match status" value="1"/>
</dbReference>
<evidence type="ECO:0000313" key="5">
    <source>
        <dbReference type="Proteomes" id="UP000617426"/>
    </source>
</evidence>
<evidence type="ECO:0000259" key="3">
    <source>
        <dbReference type="PROSITE" id="PS50206"/>
    </source>
</evidence>
<reference evidence="4" key="1">
    <citation type="submission" date="2020-08" db="EMBL/GenBank/DDBJ databases">
        <title>Sequencing the genomes of 1000 actinobacteria strains.</title>
        <authorList>
            <person name="Klenk H.-P."/>
        </authorList>
    </citation>
    <scope>NUCLEOTIDE SEQUENCE</scope>
    <source>
        <strain evidence="4">DSM 10695</strain>
    </source>
</reference>
<dbReference type="Pfam" id="PF00581">
    <property type="entry name" value="Rhodanese"/>
    <property type="match status" value="1"/>
</dbReference>
<dbReference type="RefSeq" id="WP_184453307.1">
    <property type="nucleotide sequence ID" value="NZ_JACHMK010000001.1"/>
</dbReference>
<dbReference type="CDD" id="cd00158">
    <property type="entry name" value="RHOD"/>
    <property type="match status" value="1"/>
</dbReference>
<dbReference type="EMBL" id="JACHMK010000001">
    <property type="protein sequence ID" value="MBB6335116.1"/>
    <property type="molecule type" value="Genomic_DNA"/>
</dbReference>
<accession>A0A923E7R9</accession>
<evidence type="ECO:0000313" key="4">
    <source>
        <dbReference type="EMBL" id="MBB6335116.1"/>
    </source>
</evidence>
<feature type="region of interest" description="Disordered" evidence="1">
    <location>
        <begin position="30"/>
        <end position="60"/>
    </location>
</feature>
<gene>
    <name evidence="4" type="ORF">HD592_001681</name>
</gene>
<evidence type="ECO:0000256" key="1">
    <source>
        <dbReference type="SAM" id="MobiDB-lite"/>
    </source>
</evidence>
<feature type="domain" description="Rhodanese" evidence="3">
    <location>
        <begin position="59"/>
        <end position="148"/>
    </location>
</feature>
<organism evidence="4 5">
    <name type="scientific">Schaalia hyovaginalis</name>
    <dbReference type="NCBI Taxonomy" id="29316"/>
    <lineage>
        <taxon>Bacteria</taxon>
        <taxon>Bacillati</taxon>
        <taxon>Actinomycetota</taxon>
        <taxon>Actinomycetes</taxon>
        <taxon>Actinomycetales</taxon>
        <taxon>Actinomycetaceae</taxon>
        <taxon>Schaalia</taxon>
    </lineage>
</organism>
<dbReference type="Gene3D" id="3.40.250.10">
    <property type="entry name" value="Rhodanese-like domain"/>
    <property type="match status" value="1"/>
</dbReference>
<protein>
    <submittedName>
        <fullName evidence="4">Rhodanese-related sulfurtransferase</fullName>
    </submittedName>
</protein>
<dbReference type="AlphaFoldDB" id="A0A923E7R9"/>
<keyword evidence="2" id="KW-0732">Signal</keyword>
<dbReference type="Proteomes" id="UP000617426">
    <property type="component" value="Unassembled WGS sequence"/>
</dbReference>
<evidence type="ECO:0000256" key="2">
    <source>
        <dbReference type="SAM" id="SignalP"/>
    </source>
</evidence>
<name>A0A923E7R9_9ACTO</name>
<comment type="caution">
    <text evidence="4">The sequence shown here is derived from an EMBL/GenBank/DDBJ whole genome shotgun (WGS) entry which is preliminary data.</text>
</comment>
<dbReference type="SUPFAM" id="SSF52821">
    <property type="entry name" value="Rhodanese/Cell cycle control phosphatase"/>
    <property type="match status" value="1"/>
</dbReference>
<keyword evidence="5" id="KW-1185">Reference proteome</keyword>
<dbReference type="InterPro" id="IPR001763">
    <property type="entry name" value="Rhodanese-like_dom"/>
</dbReference>
<proteinExistence type="predicted"/>